<evidence type="ECO:0000313" key="2">
    <source>
        <dbReference type="Proteomes" id="UP000010366"/>
    </source>
</evidence>
<dbReference type="Proteomes" id="UP000010366">
    <property type="component" value="Chromosome"/>
</dbReference>
<gene>
    <name evidence="1" type="ORF">Cha6605_5051</name>
</gene>
<protein>
    <submittedName>
        <fullName evidence="1">Uncharacterized protein</fullName>
    </submittedName>
</protein>
<proteinExistence type="predicted"/>
<accession>K9UP34</accession>
<dbReference type="AlphaFoldDB" id="K9UP34"/>
<dbReference type="EMBL" id="CP003600">
    <property type="protein sequence ID" value="AFY95954.1"/>
    <property type="molecule type" value="Genomic_DNA"/>
</dbReference>
<dbReference type="RefSeq" id="WP_015162041.1">
    <property type="nucleotide sequence ID" value="NC_019697.1"/>
</dbReference>
<reference evidence="1 2" key="1">
    <citation type="submission" date="2012-05" db="EMBL/GenBank/DDBJ databases">
        <title>Finished chromosome of genome of Chamaesiphon sp. PCC 6605.</title>
        <authorList>
            <consortium name="US DOE Joint Genome Institute"/>
            <person name="Gugger M."/>
            <person name="Coursin T."/>
            <person name="Rippka R."/>
            <person name="Tandeau De Marsac N."/>
            <person name="Huntemann M."/>
            <person name="Wei C.-L."/>
            <person name="Han J."/>
            <person name="Detter J.C."/>
            <person name="Han C."/>
            <person name="Tapia R."/>
            <person name="Chen A."/>
            <person name="Kyrpides N."/>
            <person name="Mavromatis K."/>
            <person name="Markowitz V."/>
            <person name="Szeto E."/>
            <person name="Ivanova N."/>
            <person name="Pagani I."/>
            <person name="Pati A."/>
            <person name="Goodwin L."/>
            <person name="Nordberg H.P."/>
            <person name="Cantor M.N."/>
            <person name="Hua S.X."/>
            <person name="Woyke T."/>
            <person name="Kerfeld C.A."/>
        </authorList>
    </citation>
    <scope>NUCLEOTIDE SEQUENCE [LARGE SCALE GENOMIC DNA]</scope>
    <source>
        <strain evidence="2">ATCC 27169 / PCC 6605</strain>
    </source>
</reference>
<name>K9UP34_CHAP6</name>
<dbReference type="PATRIC" id="fig|1173020.3.peg.5787"/>
<evidence type="ECO:0000313" key="1">
    <source>
        <dbReference type="EMBL" id="AFY95954.1"/>
    </source>
</evidence>
<keyword evidence="2" id="KW-1185">Reference proteome</keyword>
<organism evidence="1 2">
    <name type="scientific">Chamaesiphon minutus (strain ATCC 27169 / PCC 6605)</name>
    <dbReference type="NCBI Taxonomy" id="1173020"/>
    <lineage>
        <taxon>Bacteria</taxon>
        <taxon>Bacillati</taxon>
        <taxon>Cyanobacteriota</taxon>
        <taxon>Cyanophyceae</taxon>
        <taxon>Gomontiellales</taxon>
        <taxon>Chamaesiphonaceae</taxon>
        <taxon>Chamaesiphon</taxon>
    </lineage>
</organism>
<dbReference type="STRING" id="1173020.Cha6605_5051"/>
<dbReference type="KEGG" id="cmp:Cha6605_5051"/>
<dbReference type="OrthoDB" id="451203at2"/>
<sequence length="539" mass="57267">MSKQGIVMAATLVVAAGAGFAAYKYIYSGESNAGDLAGVIPADAYMAAYISNEPEAWEKLKKFGTPTAQNIITTQLNEAQQKFLAETKMDFSKDIQPWVGNTMMAILPGSDGKPDKPQVLIAIGIKDKLKALDFANKLKAQSKDPVKKFDYKGIEITDTGKGGGQTFTAIVNDRLVVAPEQKTIESAIDTAQGKPSLASKAGNDWFKADTLGLKQPIAAFYIPDYLTAVQELLKSGKTPVTLDPATMTQLKKIQSFGGGIAIDDAGIRMKIVAKTDGTTLNLPTTSAKAVSSFPADTLMVAGGTGLSQIWTEANKIAASQPTTQQALNQMRQSFTQSTQLDLDKDIFAWMGGDYTLGMMPVSSGITAAAGFGGALTIDSNDRAVTDNTMTKLVNLAKNSGFSVEQRQVGNAQISDVKAPAGQGTLFSYGWVSEKSMLLAVGDGLVEKIAQPSGESLDRSPNYTTALSSMSAQKQSYAYIDIEKVFNLYNSKMGAVAERTMPPDVNAIVTSIQGLGMSSAQPDKNTSNFEVLLTLKPATE</sequence>
<dbReference type="Pfam" id="PF11832">
    <property type="entry name" value="DUF3352"/>
    <property type="match status" value="1"/>
</dbReference>
<dbReference type="eggNOG" id="COG3827">
    <property type="taxonomic scope" value="Bacteria"/>
</dbReference>
<dbReference type="HOGENOM" id="CLU_029185_0_0_3"/>
<dbReference type="InterPro" id="IPR021787">
    <property type="entry name" value="DUF3352"/>
</dbReference>